<name>A0ABU2J803_9ACTN</name>
<evidence type="ECO:0000313" key="1">
    <source>
        <dbReference type="EMBL" id="MDT0261115.1"/>
    </source>
</evidence>
<proteinExistence type="predicted"/>
<keyword evidence="2" id="KW-1185">Reference proteome</keyword>
<evidence type="ECO:0000313" key="2">
    <source>
        <dbReference type="Proteomes" id="UP001183176"/>
    </source>
</evidence>
<gene>
    <name evidence="1" type="ORF">RM423_06870</name>
</gene>
<dbReference type="Proteomes" id="UP001183176">
    <property type="component" value="Unassembled WGS sequence"/>
</dbReference>
<reference evidence="2" key="1">
    <citation type="submission" date="2023-07" db="EMBL/GenBank/DDBJ databases">
        <title>30 novel species of actinomycetes from the DSMZ collection.</title>
        <authorList>
            <person name="Nouioui I."/>
        </authorList>
    </citation>
    <scope>NUCLEOTIDE SEQUENCE [LARGE SCALE GENOMIC DNA]</scope>
    <source>
        <strain evidence="2">DSM 44399</strain>
    </source>
</reference>
<organism evidence="1 2">
    <name type="scientific">Jatrophihabitans lederbergiae</name>
    <dbReference type="NCBI Taxonomy" id="3075547"/>
    <lineage>
        <taxon>Bacteria</taxon>
        <taxon>Bacillati</taxon>
        <taxon>Actinomycetota</taxon>
        <taxon>Actinomycetes</taxon>
        <taxon>Jatrophihabitantales</taxon>
        <taxon>Jatrophihabitantaceae</taxon>
        <taxon>Jatrophihabitans</taxon>
    </lineage>
</organism>
<protein>
    <submittedName>
        <fullName evidence="1">Uncharacterized protein</fullName>
    </submittedName>
</protein>
<sequence length="49" mass="5717">MTEIQLTRPQSARWTEPAKVRASVGRHACTQRARLTLRRVCYLARHLAR</sequence>
<dbReference type="EMBL" id="JAVREH010000006">
    <property type="protein sequence ID" value="MDT0261115.1"/>
    <property type="molecule type" value="Genomic_DNA"/>
</dbReference>
<accession>A0ABU2J803</accession>
<comment type="caution">
    <text evidence="1">The sequence shown here is derived from an EMBL/GenBank/DDBJ whole genome shotgun (WGS) entry which is preliminary data.</text>
</comment>
<dbReference type="RefSeq" id="WP_311422270.1">
    <property type="nucleotide sequence ID" value="NZ_JAVREH010000006.1"/>
</dbReference>